<sequence length="150" mass="16863">MAAPPGDGRRRERLADGMDPFTLRFVDPMREAGYAGSHQVRLAHYLLYSMVAVNVMGIPVSLLSHRFWDHSQYPTREAQELGQWQLLLLSVMFVSLSLAWGAGYCLAKYKLVGTFGLEIIVVSTCTCFMVVMVLVPKPIIHRASVRPQRP</sequence>
<evidence type="ECO:0000313" key="3">
    <source>
        <dbReference type="Proteomes" id="UP001189429"/>
    </source>
</evidence>
<reference evidence="2" key="1">
    <citation type="submission" date="2023-10" db="EMBL/GenBank/DDBJ databases">
        <authorList>
            <person name="Chen Y."/>
            <person name="Shah S."/>
            <person name="Dougan E. K."/>
            <person name="Thang M."/>
            <person name="Chan C."/>
        </authorList>
    </citation>
    <scope>NUCLEOTIDE SEQUENCE [LARGE SCALE GENOMIC DNA]</scope>
</reference>
<feature type="transmembrane region" description="Helical" evidence="1">
    <location>
        <begin position="84"/>
        <end position="103"/>
    </location>
</feature>
<comment type="caution">
    <text evidence="2">The sequence shown here is derived from an EMBL/GenBank/DDBJ whole genome shotgun (WGS) entry which is preliminary data.</text>
</comment>
<proteinExistence type="predicted"/>
<evidence type="ECO:0000313" key="2">
    <source>
        <dbReference type="EMBL" id="CAK0808637.1"/>
    </source>
</evidence>
<accession>A0ABN9QSP4</accession>
<keyword evidence="1" id="KW-1133">Transmembrane helix</keyword>
<dbReference type="Proteomes" id="UP001189429">
    <property type="component" value="Unassembled WGS sequence"/>
</dbReference>
<protein>
    <submittedName>
        <fullName evidence="2">Uncharacterized protein</fullName>
    </submittedName>
</protein>
<keyword evidence="1" id="KW-0472">Membrane</keyword>
<feature type="transmembrane region" description="Helical" evidence="1">
    <location>
        <begin position="115"/>
        <end position="135"/>
    </location>
</feature>
<organism evidence="2 3">
    <name type="scientific">Prorocentrum cordatum</name>
    <dbReference type="NCBI Taxonomy" id="2364126"/>
    <lineage>
        <taxon>Eukaryota</taxon>
        <taxon>Sar</taxon>
        <taxon>Alveolata</taxon>
        <taxon>Dinophyceae</taxon>
        <taxon>Prorocentrales</taxon>
        <taxon>Prorocentraceae</taxon>
        <taxon>Prorocentrum</taxon>
    </lineage>
</organism>
<keyword evidence="3" id="KW-1185">Reference proteome</keyword>
<name>A0ABN9QSP4_9DINO</name>
<gene>
    <name evidence="2" type="ORF">PCOR1329_LOCUS14168</name>
</gene>
<keyword evidence="1" id="KW-0812">Transmembrane</keyword>
<evidence type="ECO:0000256" key="1">
    <source>
        <dbReference type="SAM" id="Phobius"/>
    </source>
</evidence>
<dbReference type="EMBL" id="CAUYUJ010004224">
    <property type="protein sequence ID" value="CAK0808637.1"/>
    <property type="molecule type" value="Genomic_DNA"/>
</dbReference>
<feature type="transmembrane region" description="Helical" evidence="1">
    <location>
        <begin position="45"/>
        <end position="63"/>
    </location>
</feature>